<dbReference type="SMART" id="SM00036">
    <property type="entry name" value="CNH"/>
    <property type="match status" value="1"/>
</dbReference>
<reference evidence="14" key="1">
    <citation type="submission" date="2020-03" db="EMBL/GenBank/DDBJ databases">
        <title>Transcriptomic Profiling of the Digestive Tract of the Rat Flea, Xenopsylla cheopis, Following Blood Feeding and Infection with Yersinia pestis.</title>
        <authorList>
            <person name="Bland D.M."/>
            <person name="Martens C.A."/>
            <person name="Virtaneva K."/>
            <person name="Kanakabandi K."/>
            <person name="Long D."/>
            <person name="Rosenke R."/>
            <person name="Saturday G.A."/>
            <person name="Hoyt F.H."/>
            <person name="Bruno D.P."/>
            <person name="Ribeiro J.M.C."/>
            <person name="Hinnebusch J."/>
        </authorList>
    </citation>
    <scope>NUCLEOTIDE SEQUENCE</scope>
</reference>
<dbReference type="InterPro" id="IPR008271">
    <property type="entry name" value="Ser/Thr_kinase_AS"/>
</dbReference>
<comment type="catalytic activity">
    <reaction evidence="8">
        <text>L-threonyl-[protein] + ATP = O-phospho-L-threonyl-[protein] + ADP + H(+)</text>
        <dbReference type="Rhea" id="RHEA:46608"/>
        <dbReference type="Rhea" id="RHEA-COMP:11060"/>
        <dbReference type="Rhea" id="RHEA-COMP:11605"/>
        <dbReference type="ChEBI" id="CHEBI:15378"/>
        <dbReference type="ChEBI" id="CHEBI:30013"/>
        <dbReference type="ChEBI" id="CHEBI:30616"/>
        <dbReference type="ChEBI" id="CHEBI:61977"/>
        <dbReference type="ChEBI" id="CHEBI:456216"/>
        <dbReference type="EC" id="2.7.11.1"/>
    </reaction>
</comment>
<accession>A0A6M2DQG2</accession>
<evidence type="ECO:0000256" key="3">
    <source>
        <dbReference type="ARBA" id="ARBA00022527"/>
    </source>
</evidence>
<keyword evidence="6 14" id="KW-0418">Kinase</keyword>
<dbReference type="PROSITE" id="PS00107">
    <property type="entry name" value="PROTEIN_KINASE_ATP"/>
    <property type="match status" value="1"/>
</dbReference>
<dbReference type="PROSITE" id="PS50011">
    <property type="entry name" value="PROTEIN_KINASE_DOM"/>
    <property type="match status" value="1"/>
</dbReference>
<feature type="compositionally biased region" description="Pro residues" evidence="11">
    <location>
        <begin position="417"/>
        <end position="427"/>
    </location>
</feature>
<dbReference type="PANTHER" id="PTHR47096">
    <property type="entry name" value="MISSHAPEN LIKE KINASE 1"/>
    <property type="match status" value="1"/>
</dbReference>
<proteinExistence type="inferred from homology"/>
<evidence type="ECO:0000256" key="1">
    <source>
        <dbReference type="ARBA" id="ARBA00008874"/>
    </source>
</evidence>
<feature type="compositionally biased region" description="Acidic residues" evidence="11">
    <location>
        <begin position="516"/>
        <end position="526"/>
    </location>
</feature>
<evidence type="ECO:0000256" key="9">
    <source>
        <dbReference type="ARBA" id="ARBA00048679"/>
    </source>
</evidence>
<dbReference type="InterPro" id="IPR051700">
    <property type="entry name" value="STE20_Ser-Thr_kinase"/>
</dbReference>
<evidence type="ECO:0000256" key="8">
    <source>
        <dbReference type="ARBA" id="ARBA00047899"/>
    </source>
</evidence>
<sequence length="1311" mass="145675">MAHQLAPSVNCSLDDIDLNALKDPAGIFELIEVVGNGTYGQVYKGRHTKTGQLAAIKVMDVTEDEEEEIKLEINVLKKYSNHRNIATYYGAFIKKSLPGKDDQLWLVMEYCGAGSVTDLVKSTKGQSLKEEWIAYICREILRGLGYLHTNKVIHRDIKGQNVLLTDNAEVKLVDFGVSAQLDRTIGRRNTFIGTPYWMAPEVIACDENPDATYDNRSDLWSLGITALEMAESQPPLCDLHPMRALFLIPRNPPPRLKSKKWAKKFHTFIETVLVKDYYQRPYTEQLLKHPFIKDQPTERQVRIQLKDHIDRCKKRKQEKEREDYRYSGSDNEEEEVGLAGEPSSIVQAPGGDTLRRNFQQIQEGRTLSQMEGPTSGAPPVNRSGVNRPSGKEPQEPPPEPGPPARPAPLPQRLIVVPDPPQATPPQQHPARYRPLPPTPRSSSNAAPAQPQRNSQHAFKPMLPPRRPEDLDMLAAQLNELGVSSQQPEAPPRNSRPKAPPPTNNHTTSNNILEPMDSSESDSEPEESNGRVHNDGTLLASDPPKPLPEFSYRPGLVAVTEDSNGQGGSSGGGSTHTPGGPPNRPLPPTPDDDDAQGDRTLVMKRKNQINNQLLGTEDAVLLKEWDFARFFPNNKFPNNDVKKVDNQNKITNDTKKETPKASGKKENSTEVSKITNPFFRGFRRENTDFFPLSARHSAIYLDRNAQPAGHNINRSSGFFQRKLSTPNKNSDPVLMDFSNIDTLRAGSNEKDRMNKDGPSQNSSKRASSGSVHSIPYTNNSSGSNDSQKTPGRRAVSKNNNNSGGSNGTTKNLDFMRPRREKTESYIVLRNSVTRQLLVNQNRGGESSGIGTPGTRTSGVLPDLVSQASPATPPSRHDKSSSEEYCQAVGSAHSTPSRSIQFSSNPSTPTSALAQSVLSAITSPDHCPTTPLSQGHLPPPPYSIALQQKQRSFLTFGFGAGSGPSRRESHVNVNVTPTSHDMSSDTPEIRKYKKRFNSEILCAALWGVNLLIGTENGLMLLDRSGQGKVYQLISRRRFQQMEVLEGQNILVTISGKKNRVRVYYLSWLKSKILRTDGQSDQVERRNGWINVGELQGAVHFKIVKYERIKFLVIALKDSIEIYAWAPKPYHKFMAFKNFKELVHRPLLVDLTVEDGTRLKVIYGSADGFHAVDLDSASVYDIYIPKHTQGAISPHCIVPLPNSNGIQLLLCYDNEGVYVNTYGRVSKNIVLQWGEMPTSVAYIGTGQIMGWGNKAIEIRSVESGHLDGVFMHKKAQRLKFLCERNDKVFFSSAKGGSSCQIYFMTLNKPGMANW</sequence>
<dbReference type="InterPro" id="IPR000719">
    <property type="entry name" value="Prot_kinase_dom"/>
</dbReference>
<dbReference type="EMBL" id="GIIL01004687">
    <property type="protein sequence ID" value="NOV48413.1"/>
    <property type="molecule type" value="Transcribed_RNA"/>
</dbReference>
<evidence type="ECO:0000256" key="2">
    <source>
        <dbReference type="ARBA" id="ARBA00012513"/>
    </source>
</evidence>
<keyword evidence="4" id="KW-0808">Transferase</keyword>
<dbReference type="SUPFAM" id="SSF56112">
    <property type="entry name" value="Protein kinase-like (PK-like)"/>
    <property type="match status" value="1"/>
</dbReference>
<feature type="compositionally biased region" description="Low complexity" evidence="11">
    <location>
        <begin position="503"/>
        <end position="515"/>
    </location>
</feature>
<feature type="region of interest" description="Disordered" evidence="11">
    <location>
        <begin position="921"/>
        <end position="940"/>
    </location>
</feature>
<dbReference type="GO" id="GO:0004674">
    <property type="term" value="F:protein serine/threonine kinase activity"/>
    <property type="evidence" value="ECO:0007669"/>
    <property type="project" value="UniProtKB-KW"/>
</dbReference>
<dbReference type="PROSITE" id="PS50219">
    <property type="entry name" value="CNH"/>
    <property type="match status" value="1"/>
</dbReference>
<dbReference type="CDD" id="cd06608">
    <property type="entry name" value="STKc_myosinIII_N_like"/>
    <property type="match status" value="1"/>
</dbReference>
<feature type="compositionally biased region" description="Polar residues" evidence="11">
    <location>
        <begin position="440"/>
        <end position="456"/>
    </location>
</feature>
<feature type="compositionally biased region" description="Pro residues" evidence="11">
    <location>
        <begin position="578"/>
        <end position="588"/>
    </location>
</feature>
<evidence type="ECO:0000256" key="4">
    <source>
        <dbReference type="ARBA" id="ARBA00022679"/>
    </source>
</evidence>
<dbReference type="FunFam" id="3.30.200.20:FF:000006">
    <property type="entry name" value="TRAF2 and NCK-interacting protein kinase isoform 4"/>
    <property type="match status" value="1"/>
</dbReference>
<evidence type="ECO:0000313" key="14">
    <source>
        <dbReference type="EMBL" id="NOV48413.1"/>
    </source>
</evidence>
<feature type="region of interest" description="Disordered" evidence="11">
    <location>
        <begin position="742"/>
        <end position="816"/>
    </location>
</feature>
<feature type="region of interest" description="Disordered" evidence="11">
    <location>
        <begin position="638"/>
        <end position="668"/>
    </location>
</feature>
<feature type="binding site" evidence="10">
    <location>
        <position position="57"/>
    </location>
    <ligand>
        <name>ATP</name>
        <dbReference type="ChEBI" id="CHEBI:30616"/>
    </ligand>
</feature>
<dbReference type="EC" id="2.7.11.1" evidence="2"/>
<feature type="region of interest" description="Disordered" evidence="11">
    <location>
        <begin position="311"/>
        <end position="352"/>
    </location>
</feature>
<comment type="similarity">
    <text evidence="1">Belongs to the protein kinase superfamily. STE Ser/Thr protein kinase family. STE20 subfamily.</text>
</comment>
<dbReference type="PANTHER" id="PTHR47096:SF1">
    <property type="entry name" value="MISSHAPEN LIKE KINASE 1"/>
    <property type="match status" value="1"/>
</dbReference>
<dbReference type="Pfam" id="PF00069">
    <property type="entry name" value="Pkinase"/>
    <property type="match status" value="1"/>
</dbReference>
<comment type="catalytic activity">
    <reaction evidence="9">
        <text>L-seryl-[protein] + ATP = O-phospho-L-seryl-[protein] + ADP + H(+)</text>
        <dbReference type="Rhea" id="RHEA:17989"/>
        <dbReference type="Rhea" id="RHEA-COMP:9863"/>
        <dbReference type="Rhea" id="RHEA-COMP:11604"/>
        <dbReference type="ChEBI" id="CHEBI:15378"/>
        <dbReference type="ChEBI" id="CHEBI:29999"/>
        <dbReference type="ChEBI" id="CHEBI:30616"/>
        <dbReference type="ChEBI" id="CHEBI:83421"/>
        <dbReference type="ChEBI" id="CHEBI:456216"/>
        <dbReference type="EC" id="2.7.11.1"/>
    </reaction>
</comment>
<feature type="compositionally biased region" description="Low complexity" evidence="11">
    <location>
        <begin position="795"/>
        <end position="810"/>
    </location>
</feature>
<protein>
    <recommendedName>
        <fullName evidence="2">non-specific serine/threonine protein kinase</fullName>
        <ecNumber evidence="2">2.7.11.1</ecNumber>
    </recommendedName>
</protein>
<evidence type="ECO:0000256" key="5">
    <source>
        <dbReference type="ARBA" id="ARBA00022741"/>
    </source>
</evidence>
<feature type="compositionally biased region" description="Basic and acidic residues" evidence="11">
    <location>
        <begin position="639"/>
        <end position="667"/>
    </location>
</feature>
<evidence type="ECO:0000259" key="13">
    <source>
        <dbReference type="PROSITE" id="PS50219"/>
    </source>
</evidence>
<feature type="region of interest" description="Disordered" evidence="11">
    <location>
        <begin position="364"/>
        <end position="596"/>
    </location>
</feature>
<evidence type="ECO:0000256" key="11">
    <source>
        <dbReference type="SAM" id="MobiDB-lite"/>
    </source>
</evidence>
<feature type="compositionally biased region" description="Polar residues" evidence="11">
    <location>
        <begin position="756"/>
        <end position="788"/>
    </location>
</feature>
<dbReference type="FunFam" id="1.10.510.10:FF:000003">
    <property type="entry name" value="TRAF2 and NCK-interacting protein kinase isoform 4"/>
    <property type="match status" value="1"/>
</dbReference>
<keyword evidence="7 10" id="KW-0067">ATP-binding</keyword>
<feature type="region of interest" description="Disordered" evidence="11">
    <location>
        <begin position="837"/>
        <end position="911"/>
    </location>
</feature>
<name>A0A6M2DQG2_XENCH</name>
<dbReference type="InterPro" id="IPR017441">
    <property type="entry name" value="Protein_kinase_ATP_BS"/>
</dbReference>
<dbReference type="Pfam" id="PF00780">
    <property type="entry name" value="CNH"/>
    <property type="match status" value="1"/>
</dbReference>
<evidence type="ECO:0000256" key="10">
    <source>
        <dbReference type="PROSITE-ProRule" id="PRU10141"/>
    </source>
</evidence>
<keyword evidence="3" id="KW-0723">Serine/threonine-protein kinase</keyword>
<keyword evidence="5 10" id="KW-0547">Nucleotide-binding</keyword>
<feature type="compositionally biased region" description="Polar residues" evidence="11">
    <location>
        <begin position="890"/>
        <end position="911"/>
    </location>
</feature>
<dbReference type="Gene3D" id="1.10.510.10">
    <property type="entry name" value="Transferase(Phosphotransferase) domain 1"/>
    <property type="match status" value="1"/>
</dbReference>
<evidence type="ECO:0000256" key="6">
    <source>
        <dbReference type="ARBA" id="ARBA00022777"/>
    </source>
</evidence>
<dbReference type="GO" id="GO:0005829">
    <property type="term" value="C:cytosol"/>
    <property type="evidence" value="ECO:0007669"/>
    <property type="project" value="TreeGrafter"/>
</dbReference>
<dbReference type="Gene3D" id="3.30.200.20">
    <property type="entry name" value="Phosphorylase Kinase, domain 1"/>
    <property type="match status" value="1"/>
</dbReference>
<evidence type="ECO:0000256" key="7">
    <source>
        <dbReference type="ARBA" id="ARBA00022840"/>
    </source>
</evidence>
<feature type="domain" description="Protein kinase" evidence="12">
    <location>
        <begin position="28"/>
        <end position="292"/>
    </location>
</feature>
<dbReference type="GO" id="GO:0005524">
    <property type="term" value="F:ATP binding"/>
    <property type="evidence" value="ECO:0007669"/>
    <property type="project" value="UniProtKB-UniRule"/>
</dbReference>
<feature type="compositionally biased region" description="Gly residues" evidence="11">
    <location>
        <begin position="564"/>
        <end position="573"/>
    </location>
</feature>
<dbReference type="InterPro" id="IPR001180">
    <property type="entry name" value="CNH_dom"/>
</dbReference>
<evidence type="ECO:0000259" key="12">
    <source>
        <dbReference type="PROSITE" id="PS50011"/>
    </source>
</evidence>
<organism evidence="14">
    <name type="scientific">Xenopsylla cheopis</name>
    <name type="common">Oriental rat flea</name>
    <name type="synonym">Pulex cheopis</name>
    <dbReference type="NCBI Taxonomy" id="163159"/>
    <lineage>
        <taxon>Eukaryota</taxon>
        <taxon>Metazoa</taxon>
        <taxon>Ecdysozoa</taxon>
        <taxon>Arthropoda</taxon>
        <taxon>Hexapoda</taxon>
        <taxon>Insecta</taxon>
        <taxon>Pterygota</taxon>
        <taxon>Neoptera</taxon>
        <taxon>Endopterygota</taxon>
        <taxon>Siphonaptera</taxon>
        <taxon>Pulicidae</taxon>
        <taxon>Xenopsyllinae</taxon>
        <taxon>Xenopsylla</taxon>
    </lineage>
</organism>
<feature type="compositionally biased region" description="Pro residues" evidence="11">
    <location>
        <begin position="395"/>
        <end position="409"/>
    </location>
</feature>
<dbReference type="InterPro" id="IPR011009">
    <property type="entry name" value="Kinase-like_dom_sf"/>
</dbReference>
<feature type="domain" description="CNH" evidence="13">
    <location>
        <begin position="995"/>
        <end position="1285"/>
    </location>
</feature>
<dbReference type="PROSITE" id="PS00108">
    <property type="entry name" value="PROTEIN_KINASE_ST"/>
    <property type="match status" value="1"/>
</dbReference>
<dbReference type="SMART" id="SM00220">
    <property type="entry name" value="S_TKc"/>
    <property type="match status" value="1"/>
</dbReference>